<evidence type="ECO:0000256" key="2">
    <source>
        <dbReference type="ARBA" id="ARBA00022692"/>
    </source>
</evidence>
<dbReference type="InterPro" id="IPR018000">
    <property type="entry name" value="Neurotransmitter_ion_chnl_CS"/>
</dbReference>
<feature type="domain" description="Neurotransmitter-gated ion-channel ligand-binding" evidence="7">
    <location>
        <begin position="88"/>
        <end position="148"/>
    </location>
</feature>
<feature type="transmembrane region" description="Helical" evidence="6">
    <location>
        <begin position="328"/>
        <end position="350"/>
    </location>
</feature>
<evidence type="ECO:0000256" key="5">
    <source>
        <dbReference type="SAM" id="MobiDB-lite"/>
    </source>
</evidence>
<dbReference type="PROSITE" id="PS00236">
    <property type="entry name" value="NEUROTR_ION_CHANNEL"/>
    <property type="match status" value="1"/>
</dbReference>
<feature type="region of interest" description="Disordered" evidence="5">
    <location>
        <begin position="202"/>
        <end position="249"/>
    </location>
</feature>
<feature type="region of interest" description="Disordered" evidence="5">
    <location>
        <begin position="390"/>
        <end position="420"/>
    </location>
</feature>
<evidence type="ECO:0000256" key="3">
    <source>
        <dbReference type="ARBA" id="ARBA00022989"/>
    </source>
</evidence>
<sequence length="541" mass="58866">MKLCLSTGRIRLIGLDQVRALGHRIDTLLIESSPEDDPTNRRPPFLYSWALLVLPTFSTRQKRTPETRHQLRSAYPLARSDYHAGHLGSNVIVKWTGEVLFPVQAVLSSACRLDLHYFPFDVHLCQLQFVSWTYDSQQARLSPTSPSSTAREPVPDSLASITTDRSACLRPAFQVELEAAQSTDGLSRFLRHGEFELLEMSVSQQAHPPPDAPILPAAAAASPAPSTASPSSPSVGGSAAEDGDGAPPAVSASYRGVTYTLRLRRRPGSQLLHLVLPCVVVNALALLGFLVPCESGEKVTLGINTMLCLAVFLVVVRDSLPPAASVPLLSVYYGLSTCVVACTTALSVVTLSLHHRGARGSEVPRGLRRLVLGFLARLLLLGCCSPSADERKNHNQRHDSGRESGKSSRLQPPSPSLDSDKLELDHIERYNFSPRLRHRKEFCAGLGGVLGGVGPPPPPVPGPAVDTSSDEFEKQFLRVLAKVYQTIEKNELRVAERDRREAMRGEWHQVAVVCDRFLLAAFLVSITVAACLVLFSSAHKP</sequence>
<proteinExistence type="predicted"/>
<keyword evidence="10" id="KW-1185">Reference proteome</keyword>
<dbReference type="InterPro" id="IPR006201">
    <property type="entry name" value="Neur_channel"/>
</dbReference>
<comment type="caution">
    <text evidence="9">The sequence shown here is derived from an EMBL/GenBank/DDBJ whole genome shotgun (WGS) entry which is preliminary data.</text>
</comment>
<keyword evidence="3 6" id="KW-1133">Transmembrane helix</keyword>
<comment type="subcellular location">
    <subcellularLocation>
        <location evidence="1">Membrane</location>
        <topology evidence="1">Multi-pass membrane protein</topology>
    </subcellularLocation>
</comment>
<protein>
    <submittedName>
        <fullName evidence="9">Uncharacterized protein</fullName>
    </submittedName>
</protein>
<dbReference type="FunFam" id="1.20.58.390:FF:000043">
    <property type="entry name" value="AcetylCholine Receptor"/>
    <property type="match status" value="1"/>
</dbReference>
<keyword evidence="2 6" id="KW-0812">Transmembrane</keyword>
<dbReference type="Proteomes" id="UP000821853">
    <property type="component" value="Chromosome 2"/>
</dbReference>
<dbReference type="Pfam" id="PF02931">
    <property type="entry name" value="Neur_chan_LBD"/>
    <property type="match status" value="1"/>
</dbReference>
<organism evidence="9 10">
    <name type="scientific">Haemaphysalis longicornis</name>
    <name type="common">Bush tick</name>
    <dbReference type="NCBI Taxonomy" id="44386"/>
    <lineage>
        <taxon>Eukaryota</taxon>
        <taxon>Metazoa</taxon>
        <taxon>Ecdysozoa</taxon>
        <taxon>Arthropoda</taxon>
        <taxon>Chelicerata</taxon>
        <taxon>Arachnida</taxon>
        <taxon>Acari</taxon>
        <taxon>Parasitiformes</taxon>
        <taxon>Ixodida</taxon>
        <taxon>Ixodoidea</taxon>
        <taxon>Ixodidae</taxon>
        <taxon>Haemaphysalinae</taxon>
        <taxon>Haemaphysalis</taxon>
    </lineage>
</organism>
<name>A0A9J6FR63_HAELO</name>
<reference evidence="9 10" key="1">
    <citation type="journal article" date="2020" name="Cell">
        <title>Large-Scale Comparative Analyses of Tick Genomes Elucidate Their Genetic Diversity and Vector Capacities.</title>
        <authorList>
            <consortium name="Tick Genome and Microbiome Consortium (TIGMIC)"/>
            <person name="Jia N."/>
            <person name="Wang J."/>
            <person name="Shi W."/>
            <person name="Du L."/>
            <person name="Sun Y."/>
            <person name="Zhan W."/>
            <person name="Jiang J.F."/>
            <person name="Wang Q."/>
            <person name="Zhang B."/>
            <person name="Ji P."/>
            <person name="Bell-Sakyi L."/>
            <person name="Cui X.M."/>
            <person name="Yuan T.T."/>
            <person name="Jiang B.G."/>
            <person name="Yang W.F."/>
            <person name="Lam T.T."/>
            <person name="Chang Q.C."/>
            <person name="Ding S.J."/>
            <person name="Wang X.J."/>
            <person name="Zhu J.G."/>
            <person name="Ruan X.D."/>
            <person name="Zhao L."/>
            <person name="Wei J.T."/>
            <person name="Ye R.Z."/>
            <person name="Que T.C."/>
            <person name="Du C.H."/>
            <person name="Zhou Y.H."/>
            <person name="Cheng J.X."/>
            <person name="Dai P.F."/>
            <person name="Guo W.B."/>
            <person name="Han X.H."/>
            <person name="Huang E.J."/>
            <person name="Li L.F."/>
            <person name="Wei W."/>
            <person name="Gao Y.C."/>
            <person name="Liu J.Z."/>
            <person name="Shao H.Z."/>
            <person name="Wang X."/>
            <person name="Wang C.C."/>
            <person name="Yang T.C."/>
            <person name="Huo Q.B."/>
            <person name="Li W."/>
            <person name="Chen H.Y."/>
            <person name="Chen S.E."/>
            <person name="Zhou L.G."/>
            <person name="Ni X.B."/>
            <person name="Tian J.H."/>
            <person name="Sheng Y."/>
            <person name="Liu T."/>
            <person name="Pan Y.S."/>
            <person name="Xia L.Y."/>
            <person name="Li J."/>
            <person name="Zhao F."/>
            <person name="Cao W.C."/>
        </authorList>
    </citation>
    <scope>NUCLEOTIDE SEQUENCE [LARGE SCALE GENOMIC DNA]</scope>
    <source>
        <strain evidence="9">HaeL-2018</strain>
    </source>
</reference>
<dbReference type="Pfam" id="PF02932">
    <property type="entry name" value="Neur_chan_memb"/>
    <property type="match status" value="1"/>
</dbReference>
<dbReference type="SUPFAM" id="SSF63712">
    <property type="entry name" value="Nicotinic receptor ligand binding domain-like"/>
    <property type="match status" value="1"/>
</dbReference>
<feature type="transmembrane region" description="Helical" evidence="6">
    <location>
        <begin position="271"/>
        <end position="292"/>
    </location>
</feature>
<evidence type="ECO:0000256" key="6">
    <source>
        <dbReference type="SAM" id="Phobius"/>
    </source>
</evidence>
<feature type="compositionally biased region" description="Low complexity" evidence="5">
    <location>
        <begin position="214"/>
        <end position="240"/>
    </location>
</feature>
<dbReference type="GO" id="GO:0005230">
    <property type="term" value="F:extracellular ligand-gated monoatomic ion channel activity"/>
    <property type="evidence" value="ECO:0007669"/>
    <property type="project" value="InterPro"/>
</dbReference>
<dbReference type="PANTHER" id="PTHR18945">
    <property type="entry name" value="NEUROTRANSMITTER GATED ION CHANNEL"/>
    <property type="match status" value="1"/>
</dbReference>
<dbReference type="AlphaFoldDB" id="A0A9J6FR63"/>
<dbReference type="SUPFAM" id="SSF90112">
    <property type="entry name" value="Neurotransmitter-gated ion-channel transmembrane pore"/>
    <property type="match status" value="1"/>
</dbReference>
<accession>A0A9J6FR63</accession>
<feature type="transmembrane region" description="Helical" evidence="6">
    <location>
        <begin position="298"/>
        <end position="316"/>
    </location>
</feature>
<dbReference type="Gene3D" id="2.70.170.10">
    <property type="entry name" value="Neurotransmitter-gated ion-channel ligand-binding domain"/>
    <property type="match status" value="1"/>
</dbReference>
<evidence type="ECO:0000313" key="9">
    <source>
        <dbReference type="EMBL" id="KAH9368726.1"/>
    </source>
</evidence>
<dbReference type="VEuPathDB" id="VectorBase:HLOH_057926"/>
<gene>
    <name evidence="9" type="ORF">HPB48_004745</name>
</gene>
<evidence type="ECO:0000259" key="7">
    <source>
        <dbReference type="Pfam" id="PF02931"/>
    </source>
</evidence>
<dbReference type="Gene3D" id="1.20.58.390">
    <property type="entry name" value="Neurotransmitter-gated ion-channel transmembrane domain"/>
    <property type="match status" value="1"/>
</dbReference>
<keyword evidence="4 6" id="KW-0472">Membrane</keyword>
<dbReference type="InterPro" id="IPR006202">
    <property type="entry name" value="Neur_chan_lig-bd"/>
</dbReference>
<feature type="compositionally biased region" description="Basic and acidic residues" evidence="5">
    <location>
        <begin position="390"/>
        <end position="406"/>
    </location>
</feature>
<feature type="domain" description="Neurotransmitter-gated ion-channel transmembrane" evidence="8">
    <location>
        <begin position="274"/>
        <end position="528"/>
    </location>
</feature>
<evidence type="ECO:0000259" key="8">
    <source>
        <dbReference type="Pfam" id="PF02932"/>
    </source>
</evidence>
<feature type="transmembrane region" description="Helical" evidence="6">
    <location>
        <begin position="517"/>
        <end position="538"/>
    </location>
</feature>
<dbReference type="InterPro" id="IPR036734">
    <property type="entry name" value="Neur_chan_lig-bd_sf"/>
</dbReference>
<dbReference type="InterPro" id="IPR036719">
    <property type="entry name" value="Neuro-gated_channel_TM_sf"/>
</dbReference>
<evidence type="ECO:0000313" key="10">
    <source>
        <dbReference type="Proteomes" id="UP000821853"/>
    </source>
</evidence>
<dbReference type="GO" id="GO:0004888">
    <property type="term" value="F:transmembrane signaling receptor activity"/>
    <property type="evidence" value="ECO:0007669"/>
    <property type="project" value="InterPro"/>
</dbReference>
<evidence type="ECO:0000256" key="1">
    <source>
        <dbReference type="ARBA" id="ARBA00004141"/>
    </source>
</evidence>
<dbReference type="InterPro" id="IPR006029">
    <property type="entry name" value="Neurotrans-gated_channel_TM"/>
</dbReference>
<dbReference type="CDD" id="cd19051">
    <property type="entry name" value="LGIC_TM_cation"/>
    <property type="match status" value="1"/>
</dbReference>
<dbReference type="OrthoDB" id="5975154at2759"/>
<dbReference type="GO" id="GO:0016020">
    <property type="term" value="C:membrane"/>
    <property type="evidence" value="ECO:0007669"/>
    <property type="project" value="UniProtKB-SubCell"/>
</dbReference>
<dbReference type="EMBL" id="JABSTR010000004">
    <property type="protein sequence ID" value="KAH9368726.1"/>
    <property type="molecule type" value="Genomic_DNA"/>
</dbReference>
<dbReference type="InterPro" id="IPR038050">
    <property type="entry name" value="Neuro_actylchol_rec"/>
</dbReference>
<evidence type="ECO:0000256" key="4">
    <source>
        <dbReference type="ARBA" id="ARBA00023136"/>
    </source>
</evidence>
<dbReference type="OMA" id="WIFKSSC"/>